<keyword evidence="5" id="KW-0732">Signal</keyword>
<dbReference type="PROSITE" id="PS51123">
    <property type="entry name" value="OMPA_2"/>
    <property type="match status" value="1"/>
</dbReference>
<sequence length="326" mass="35652">MLIRLLALMMFSFSALADVDGSDDHPMISRYPDSTIEWYQVENHRDYFVPTGPVTGYRHIDQGEMVAGRVTRIYYALDGVDRSDREVFQNYLDGLSAAGMEILAQGYESAGGRSAEVGSRKWRQVLFLNNAWVDSGAAVNEMVSGSSTSGGGGSIVAWKERAAGTAYVVVTVYRFREDRVATLVDVVEVKAAESGLVIVDAEAIGADIEEKGRVVLEGLYFDYDKASLTAASDLALKEIADFLKANPDKRFYVVGHTDAKGTFSYNYGLSGARARAVVKALTEHFEVDAARLESHGVGPLVPVFSNSTDAGREHNRRVELVERLAE</sequence>
<proteinExistence type="predicted"/>
<dbReference type="SUPFAM" id="SSF103088">
    <property type="entry name" value="OmpA-like"/>
    <property type="match status" value="1"/>
</dbReference>
<evidence type="ECO:0000256" key="3">
    <source>
        <dbReference type="ARBA" id="ARBA00023237"/>
    </source>
</evidence>
<protein>
    <submittedName>
        <fullName evidence="7">OmpA family protein</fullName>
    </submittedName>
</protein>
<feature type="chain" id="PRO_5032469077" evidence="5">
    <location>
        <begin position="18"/>
        <end position="326"/>
    </location>
</feature>
<dbReference type="RefSeq" id="WP_198569129.1">
    <property type="nucleotide sequence ID" value="NZ_CP066167.1"/>
</dbReference>
<evidence type="ECO:0000256" key="5">
    <source>
        <dbReference type="SAM" id="SignalP"/>
    </source>
</evidence>
<evidence type="ECO:0000313" key="8">
    <source>
        <dbReference type="Proteomes" id="UP000596063"/>
    </source>
</evidence>
<dbReference type="Proteomes" id="UP000596063">
    <property type="component" value="Chromosome"/>
</dbReference>
<dbReference type="Pfam" id="PF00691">
    <property type="entry name" value="OmpA"/>
    <property type="match status" value="1"/>
</dbReference>
<dbReference type="PRINTS" id="PR01021">
    <property type="entry name" value="OMPADOMAIN"/>
</dbReference>
<dbReference type="EMBL" id="CP066167">
    <property type="protein sequence ID" value="QQD17630.1"/>
    <property type="molecule type" value="Genomic_DNA"/>
</dbReference>
<feature type="signal peptide" evidence="5">
    <location>
        <begin position="1"/>
        <end position="17"/>
    </location>
</feature>
<evidence type="ECO:0000256" key="4">
    <source>
        <dbReference type="PROSITE-ProRule" id="PRU00473"/>
    </source>
</evidence>
<dbReference type="InterPro" id="IPR006664">
    <property type="entry name" value="OMP_bac"/>
</dbReference>
<dbReference type="PANTHER" id="PTHR30329:SF21">
    <property type="entry name" value="LIPOPROTEIN YIAD-RELATED"/>
    <property type="match status" value="1"/>
</dbReference>
<reference evidence="7 8" key="1">
    <citation type="submission" date="2020-12" db="EMBL/GenBank/DDBJ databases">
        <authorList>
            <person name="Shan Y."/>
        </authorList>
    </citation>
    <scope>NUCLEOTIDE SEQUENCE [LARGE SCALE GENOMIC DNA]</scope>
    <source>
        <strain evidence="8">csc3.9</strain>
    </source>
</reference>
<dbReference type="InterPro" id="IPR050330">
    <property type="entry name" value="Bact_OuterMem_StrucFunc"/>
</dbReference>
<name>A0A7T4UQT5_9GAMM</name>
<keyword evidence="8" id="KW-1185">Reference proteome</keyword>
<dbReference type="GO" id="GO:0009279">
    <property type="term" value="C:cell outer membrane"/>
    <property type="evidence" value="ECO:0007669"/>
    <property type="project" value="UniProtKB-SubCell"/>
</dbReference>
<evidence type="ECO:0000256" key="2">
    <source>
        <dbReference type="ARBA" id="ARBA00023136"/>
    </source>
</evidence>
<dbReference type="AlphaFoldDB" id="A0A7T4UQT5"/>
<comment type="subcellular location">
    <subcellularLocation>
        <location evidence="1">Cell outer membrane</location>
    </subcellularLocation>
</comment>
<dbReference type="InterPro" id="IPR036737">
    <property type="entry name" value="OmpA-like_sf"/>
</dbReference>
<dbReference type="CDD" id="cd07185">
    <property type="entry name" value="OmpA_C-like"/>
    <property type="match status" value="1"/>
</dbReference>
<dbReference type="Gene3D" id="3.30.1330.60">
    <property type="entry name" value="OmpA-like domain"/>
    <property type="match status" value="1"/>
</dbReference>
<dbReference type="InterPro" id="IPR006665">
    <property type="entry name" value="OmpA-like"/>
</dbReference>
<keyword evidence="2 4" id="KW-0472">Membrane</keyword>
<accession>A0A7T4UQT5</accession>
<evidence type="ECO:0000259" key="6">
    <source>
        <dbReference type="PROSITE" id="PS51123"/>
    </source>
</evidence>
<dbReference type="KEGG" id="snan:I6N98_14935"/>
<keyword evidence="3" id="KW-0998">Cell outer membrane</keyword>
<evidence type="ECO:0000256" key="1">
    <source>
        <dbReference type="ARBA" id="ARBA00004442"/>
    </source>
</evidence>
<dbReference type="PANTHER" id="PTHR30329">
    <property type="entry name" value="STATOR ELEMENT OF FLAGELLAR MOTOR COMPLEX"/>
    <property type="match status" value="1"/>
</dbReference>
<gene>
    <name evidence="7" type="ORF">I6N98_14935</name>
</gene>
<evidence type="ECO:0000313" key="7">
    <source>
        <dbReference type="EMBL" id="QQD17630.1"/>
    </source>
</evidence>
<feature type="domain" description="OmpA-like" evidence="6">
    <location>
        <begin position="208"/>
        <end position="326"/>
    </location>
</feature>
<organism evidence="7 8">
    <name type="scientific">Spongiibacter nanhainus</name>
    <dbReference type="NCBI Taxonomy" id="2794344"/>
    <lineage>
        <taxon>Bacteria</taxon>
        <taxon>Pseudomonadati</taxon>
        <taxon>Pseudomonadota</taxon>
        <taxon>Gammaproteobacteria</taxon>
        <taxon>Cellvibrionales</taxon>
        <taxon>Spongiibacteraceae</taxon>
        <taxon>Spongiibacter</taxon>
    </lineage>
</organism>